<evidence type="ECO:0000313" key="7">
    <source>
        <dbReference type="EMBL" id="KEO53849.1"/>
    </source>
</evidence>
<dbReference type="STRING" id="1353528.DT23_06680"/>
<protein>
    <recommendedName>
        <fullName evidence="6">OmpA-like domain-containing protein</fullName>
    </recommendedName>
</protein>
<keyword evidence="3" id="KW-0998">Cell outer membrane</keyword>
<dbReference type="CDD" id="cd07185">
    <property type="entry name" value="OmpA_C-like"/>
    <property type="match status" value="1"/>
</dbReference>
<gene>
    <name evidence="7" type="ORF">DT23_06680</name>
</gene>
<feature type="domain" description="OmpA-like" evidence="6">
    <location>
        <begin position="109"/>
        <end position="226"/>
    </location>
</feature>
<evidence type="ECO:0000259" key="6">
    <source>
        <dbReference type="PROSITE" id="PS51123"/>
    </source>
</evidence>
<dbReference type="Gene3D" id="3.30.1330.60">
    <property type="entry name" value="OmpA-like domain"/>
    <property type="match status" value="1"/>
</dbReference>
<dbReference type="PROSITE" id="PS51123">
    <property type="entry name" value="OMPA_2"/>
    <property type="match status" value="1"/>
</dbReference>
<dbReference type="Pfam" id="PF00691">
    <property type="entry name" value="OmpA"/>
    <property type="match status" value="1"/>
</dbReference>
<dbReference type="InterPro" id="IPR036737">
    <property type="entry name" value="OmpA-like_sf"/>
</dbReference>
<dbReference type="PROSITE" id="PS51257">
    <property type="entry name" value="PROKAR_LIPOPROTEIN"/>
    <property type="match status" value="1"/>
</dbReference>
<feature type="signal peptide" evidence="5">
    <location>
        <begin position="1"/>
        <end position="21"/>
    </location>
</feature>
<dbReference type="InterPro" id="IPR006664">
    <property type="entry name" value="OMP_bac"/>
</dbReference>
<dbReference type="AlphaFoldDB" id="A0A074JBB9"/>
<keyword evidence="8" id="KW-1185">Reference proteome</keyword>
<dbReference type="EMBL" id="AUNB01000062">
    <property type="protein sequence ID" value="KEO53849.1"/>
    <property type="molecule type" value="Genomic_DNA"/>
</dbReference>
<organism evidence="7 8">
    <name type="scientific">Thioclava indica</name>
    <dbReference type="NCBI Taxonomy" id="1353528"/>
    <lineage>
        <taxon>Bacteria</taxon>
        <taxon>Pseudomonadati</taxon>
        <taxon>Pseudomonadota</taxon>
        <taxon>Alphaproteobacteria</taxon>
        <taxon>Rhodobacterales</taxon>
        <taxon>Paracoccaceae</taxon>
        <taxon>Thioclava</taxon>
    </lineage>
</organism>
<evidence type="ECO:0000256" key="3">
    <source>
        <dbReference type="ARBA" id="ARBA00023237"/>
    </source>
</evidence>
<dbReference type="InterPro" id="IPR006665">
    <property type="entry name" value="OmpA-like"/>
</dbReference>
<evidence type="ECO:0000256" key="2">
    <source>
        <dbReference type="ARBA" id="ARBA00023136"/>
    </source>
</evidence>
<comment type="caution">
    <text evidence="7">The sequence shown here is derived from an EMBL/GenBank/DDBJ whole genome shotgun (WGS) entry which is preliminary data.</text>
</comment>
<dbReference type="InterPro" id="IPR039567">
    <property type="entry name" value="Gly-zipper"/>
</dbReference>
<dbReference type="eggNOG" id="COG2885">
    <property type="taxonomic scope" value="Bacteria"/>
</dbReference>
<dbReference type="Proteomes" id="UP000027471">
    <property type="component" value="Unassembled WGS sequence"/>
</dbReference>
<dbReference type="InterPro" id="IPR050330">
    <property type="entry name" value="Bact_OuterMem_StrucFunc"/>
</dbReference>
<reference evidence="7 8" key="1">
    <citation type="journal article" date="2015" name="Antonie Van Leeuwenhoek">
        <title>Thioclava indica sp. nov., isolated from surface seawater of the Indian Ocean.</title>
        <authorList>
            <person name="Liu Y."/>
            <person name="Lai Q."/>
            <person name="Du J."/>
            <person name="Xu H."/>
            <person name="Jiang L."/>
            <person name="Shao Z."/>
        </authorList>
    </citation>
    <scope>NUCLEOTIDE SEQUENCE [LARGE SCALE GENOMIC DNA]</scope>
    <source>
        <strain evidence="7 8">DT23-4</strain>
    </source>
</reference>
<accession>A0A074JBB9</accession>
<evidence type="ECO:0000256" key="5">
    <source>
        <dbReference type="SAM" id="SignalP"/>
    </source>
</evidence>
<dbReference type="GO" id="GO:0009279">
    <property type="term" value="C:cell outer membrane"/>
    <property type="evidence" value="ECO:0007669"/>
    <property type="project" value="UniProtKB-SubCell"/>
</dbReference>
<name>A0A074JBB9_9RHOB</name>
<keyword evidence="5" id="KW-0732">Signal</keyword>
<keyword evidence="2 4" id="KW-0472">Membrane</keyword>
<dbReference type="PANTHER" id="PTHR30329:SF21">
    <property type="entry name" value="LIPOPROTEIN YIAD-RELATED"/>
    <property type="match status" value="1"/>
</dbReference>
<evidence type="ECO:0000256" key="4">
    <source>
        <dbReference type="PROSITE-ProRule" id="PRU00473"/>
    </source>
</evidence>
<proteinExistence type="predicted"/>
<evidence type="ECO:0000256" key="1">
    <source>
        <dbReference type="ARBA" id="ARBA00004442"/>
    </source>
</evidence>
<dbReference type="PRINTS" id="PR01021">
    <property type="entry name" value="OMPADOMAIN"/>
</dbReference>
<evidence type="ECO:0000313" key="8">
    <source>
        <dbReference type="Proteomes" id="UP000027471"/>
    </source>
</evidence>
<dbReference type="SUPFAM" id="SSF103088">
    <property type="entry name" value="OmpA-like"/>
    <property type="match status" value="1"/>
</dbReference>
<sequence length="226" mass="23830">MTTYLKTKTILLSAGAAIALAACVPSGYPEANNYDQNPNVNRNTGAITGALIGGAIGATRKGDEKLTKAAAGAVVGGLIGGAIGNQMDRQAQELRRDLTTNGVSVVRSGNQLIVTMPQDVLFATDSYNLRPDLQRDLYTLAGSLNRYPNTTVEVVGHTDNTGDAAYNMKLSRERARSVASVLEAGGVPNSRVITSGRGESDPIASNLTAEGRQANRRVEFIIRPNN</sequence>
<dbReference type="RefSeq" id="WP_038132569.1">
    <property type="nucleotide sequence ID" value="NZ_AUNB01000062.1"/>
</dbReference>
<dbReference type="PANTHER" id="PTHR30329">
    <property type="entry name" value="STATOR ELEMENT OF FLAGELLAR MOTOR COMPLEX"/>
    <property type="match status" value="1"/>
</dbReference>
<feature type="chain" id="PRO_5001694672" description="OmpA-like domain-containing protein" evidence="5">
    <location>
        <begin position="22"/>
        <end position="226"/>
    </location>
</feature>
<dbReference type="Pfam" id="PF13488">
    <property type="entry name" value="Gly-zipper_Omp"/>
    <property type="match status" value="1"/>
</dbReference>
<dbReference type="OrthoDB" id="9782229at2"/>
<comment type="subcellular location">
    <subcellularLocation>
        <location evidence="1">Cell outer membrane</location>
    </subcellularLocation>
</comment>